<gene>
    <name evidence="1" type="ORF">J3U87_14885</name>
</gene>
<keyword evidence="2" id="KW-1185">Reference proteome</keyword>
<sequence>MLLVDFNGHRYRLKRGDLNVTARTKGHVIKEMLAGYFHVDVTLFDPYVVEWGQRGELRVYRGGSCPTNA</sequence>
<name>A0A8A4TUU6_SULCO</name>
<dbReference type="RefSeq" id="WP_237383836.1">
    <property type="nucleotide sequence ID" value="NZ_CP071793.1"/>
</dbReference>
<organism evidence="1 2">
    <name type="scientific">Sulfidibacter corallicola</name>
    <dbReference type="NCBI Taxonomy" id="2818388"/>
    <lineage>
        <taxon>Bacteria</taxon>
        <taxon>Pseudomonadati</taxon>
        <taxon>Acidobacteriota</taxon>
        <taxon>Holophagae</taxon>
        <taxon>Acanthopleuribacterales</taxon>
        <taxon>Acanthopleuribacteraceae</taxon>
        <taxon>Sulfidibacter</taxon>
    </lineage>
</organism>
<accession>A0A8A4TUU6</accession>
<dbReference type="AlphaFoldDB" id="A0A8A4TUU6"/>
<dbReference type="EMBL" id="CP071793">
    <property type="protein sequence ID" value="QTD53736.1"/>
    <property type="molecule type" value="Genomic_DNA"/>
</dbReference>
<evidence type="ECO:0000313" key="1">
    <source>
        <dbReference type="EMBL" id="QTD53736.1"/>
    </source>
</evidence>
<reference evidence="1" key="1">
    <citation type="submission" date="2021-03" db="EMBL/GenBank/DDBJ databases">
        <title>Acanthopleuribacteraceae sp. M133.</title>
        <authorList>
            <person name="Wang G."/>
        </authorList>
    </citation>
    <scope>NUCLEOTIDE SEQUENCE</scope>
    <source>
        <strain evidence="1">M133</strain>
    </source>
</reference>
<dbReference type="Proteomes" id="UP000663929">
    <property type="component" value="Chromosome"/>
</dbReference>
<evidence type="ECO:0000313" key="2">
    <source>
        <dbReference type="Proteomes" id="UP000663929"/>
    </source>
</evidence>
<protein>
    <submittedName>
        <fullName evidence="1">Uncharacterized protein</fullName>
    </submittedName>
</protein>
<dbReference type="KEGG" id="scor:J3U87_14885"/>
<proteinExistence type="predicted"/>